<keyword evidence="2" id="KW-1185">Reference proteome</keyword>
<dbReference type="GeneID" id="65132565"/>
<dbReference type="Proteomes" id="UP000663042">
    <property type="component" value="Segment"/>
</dbReference>
<accession>A0A873WSA1</accession>
<organism evidence="1 2">
    <name type="scientific">Providencia phage PSTCR5</name>
    <dbReference type="NCBI Taxonomy" id="2783547"/>
    <lineage>
        <taxon>Viruses</taxon>
        <taxon>Duplodnaviria</taxon>
        <taxon>Heunggongvirae</taxon>
        <taxon>Uroviricota</taxon>
        <taxon>Caudoviricetes</taxon>
        <taxon>Demerecviridae</taxon>
        <taxon>Priunavirus</taxon>
        <taxon>Priunavirus PSTCR5</taxon>
    </lineage>
</organism>
<name>A0A873WSA1_9CAUD</name>
<reference evidence="1 2" key="1">
    <citation type="submission" date="2020-10" db="EMBL/GenBank/DDBJ databases">
        <title>Novel bacteriophages targeting Providencia spp. as potential agents for phage therapy.</title>
        <authorList>
            <person name="Rakov C."/>
            <person name="Alkalay-Oren S."/>
            <person name="Coppenhagen-Glazer S."/>
            <person name="Hazan R."/>
        </authorList>
    </citation>
    <scope>NUCLEOTIDE SEQUENCE [LARGE SCALE GENOMIC DNA]</scope>
</reference>
<protein>
    <submittedName>
        <fullName evidence="1">Uncharacterized protein</fullName>
    </submittedName>
</protein>
<proteinExistence type="predicted"/>
<dbReference type="KEGG" id="vg:65132565"/>
<sequence length="69" mass="8093">MRSRAKISLLRMPIILESPTILVMEIPERTTRKQLVLVDRKVFEETLVMEQVPVKEIPLMSFDSLRILN</sequence>
<dbReference type="RefSeq" id="YP_010114005.1">
    <property type="nucleotide sequence ID" value="NC_055910.1"/>
</dbReference>
<evidence type="ECO:0000313" key="2">
    <source>
        <dbReference type="Proteomes" id="UP000663042"/>
    </source>
</evidence>
<evidence type="ECO:0000313" key="1">
    <source>
        <dbReference type="EMBL" id="QPB12218.1"/>
    </source>
</evidence>
<dbReference type="EMBL" id="MW057857">
    <property type="protein sequence ID" value="QPB12218.1"/>
    <property type="molecule type" value="Genomic_DNA"/>
</dbReference>